<dbReference type="Proteomes" id="UP001156882">
    <property type="component" value="Unassembled WGS sequence"/>
</dbReference>
<evidence type="ECO:0000313" key="1">
    <source>
        <dbReference type="EMBL" id="GLS17509.1"/>
    </source>
</evidence>
<evidence type="ECO:0000313" key="2">
    <source>
        <dbReference type="Proteomes" id="UP001156882"/>
    </source>
</evidence>
<proteinExistence type="predicted"/>
<dbReference type="RefSeq" id="WP_284310324.1">
    <property type="nucleotide sequence ID" value="NZ_BSPC01000005.1"/>
</dbReference>
<gene>
    <name evidence="1" type="ORF">GCM10007874_05240</name>
</gene>
<organism evidence="1 2">
    <name type="scientific">Labrys miyagiensis</name>
    <dbReference type="NCBI Taxonomy" id="346912"/>
    <lineage>
        <taxon>Bacteria</taxon>
        <taxon>Pseudomonadati</taxon>
        <taxon>Pseudomonadota</taxon>
        <taxon>Alphaproteobacteria</taxon>
        <taxon>Hyphomicrobiales</taxon>
        <taxon>Xanthobacteraceae</taxon>
        <taxon>Labrys</taxon>
    </lineage>
</organism>
<comment type="caution">
    <text evidence="1">The sequence shown here is derived from an EMBL/GenBank/DDBJ whole genome shotgun (WGS) entry which is preliminary data.</text>
</comment>
<accession>A0ABQ6CCH1</accession>
<evidence type="ECO:0008006" key="3">
    <source>
        <dbReference type="Google" id="ProtNLM"/>
    </source>
</evidence>
<keyword evidence="2" id="KW-1185">Reference proteome</keyword>
<protein>
    <recommendedName>
        <fullName evidence="3">Tellurite resistance protein TerB</fullName>
    </recommendedName>
</protein>
<reference evidence="2" key="1">
    <citation type="journal article" date="2019" name="Int. J. Syst. Evol. Microbiol.">
        <title>The Global Catalogue of Microorganisms (GCM) 10K type strain sequencing project: providing services to taxonomists for standard genome sequencing and annotation.</title>
        <authorList>
            <consortium name="The Broad Institute Genomics Platform"/>
            <consortium name="The Broad Institute Genome Sequencing Center for Infectious Disease"/>
            <person name="Wu L."/>
            <person name="Ma J."/>
        </authorList>
    </citation>
    <scope>NUCLEOTIDE SEQUENCE [LARGE SCALE GENOMIC DNA]</scope>
    <source>
        <strain evidence="2">NBRC 101365</strain>
    </source>
</reference>
<dbReference type="EMBL" id="BSPC01000005">
    <property type="protein sequence ID" value="GLS17509.1"/>
    <property type="molecule type" value="Genomic_DNA"/>
</dbReference>
<name>A0ABQ6CCH1_9HYPH</name>
<sequence>MALIGRATDQRNRRQEIGTVVQWRCAMIAVACAFGPPKQCQAEAIGSGMVRHWRQRADVGEIMADCRGVPTSGMALEEVLGRLGNLPQSLRPSDKEHFLQSAREVVRAGEGGEKQQRDLLDAIAARLGISEDGMRRALAA</sequence>